<protein>
    <submittedName>
        <fullName evidence="2">Uncharacterized protein</fullName>
    </submittedName>
</protein>
<evidence type="ECO:0000313" key="2">
    <source>
        <dbReference type="EMBL" id="CAH1412968.1"/>
    </source>
</evidence>
<reference evidence="2 3" key="1">
    <citation type="submission" date="2022-01" db="EMBL/GenBank/DDBJ databases">
        <authorList>
            <person name="Xiong W."/>
            <person name="Schranz E."/>
        </authorList>
    </citation>
    <scope>NUCLEOTIDE SEQUENCE [LARGE SCALE GENOMIC DNA]</scope>
</reference>
<dbReference type="Proteomes" id="UP001157418">
    <property type="component" value="Unassembled WGS sequence"/>
</dbReference>
<accession>A0AAU9LKJ6</accession>
<organism evidence="2 3">
    <name type="scientific">Lactuca virosa</name>
    <dbReference type="NCBI Taxonomy" id="75947"/>
    <lineage>
        <taxon>Eukaryota</taxon>
        <taxon>Viridiplantae</taxon>
        <taxon>Streptophyta</taxon>
        <taxon>Embryophyta</taxon>
        <taxon>Tracheophyta</taxon>
        <taxon>Spermatophyta</taxon>
        <taxon>Magnoliopsida</taxon>
        <taxon>eudicotyledons</taxon>
        <taxon>Gunneridae</taxon>
        <taxon>Pentapetalae</taxon>
        <taxon>asterids</taxon>
        <taxon>campanulids</taxon>
        <taxon>Asterales</taxon>
        <taxon>Asteraceae</taxon>
        <taxon>Cichorioideae</taxon>
        <taxon>Cichorieae</taxon>
        <taxon>Lactucinae</taxon>
        <taxon>Lactuca</taxon>
    </lineage>
</organism>
<dbReference type="AlphaFoldDB" id="A0AAU9LKJ6"/>
<evidence type="ECO:0000256" key="1">
    <source>
        <dbReference type="SAM" id="MobiDB-lite"/>
    </source>
</evidence>
<sequence length="94" mass="10492">MSSSLLENAPHDLLYPKLASHHSPVFTKSTRGLCPLIHLQPSPPLLVLLPLHQVIKHPQLKRRRSRSQPPPTFVVEPSTQSNSFVGTEEYIAPV</sequence>
<comment type="caution">
    <text evidence="2">The sequence shown here is derived from an EMBL/GenBank/DDBJ whole genome shotgun (WGS) entry which is preliminary data.</text>
</comment>
<dbReference type="EMBL" id="CAKMRJ010000001">
    <property type="protein sequence ID" value="CAH1412968.1"/>
    <property type="molecule type" value="Genomic_DNA"/>
</dbReference>
<proteinExistence type="predicted"/>
<feature type="region of interest" description="Disordered" evidence="1">
    <location>
        <begin position="59"/>
        <end position="79"/>
    </location>
</feature>
<evidence type="ECO:0000313" key="3">
    <source>
        <dbReference type="Proteomes" id="UP001157418"/>
    </source>
</evidence>
<gene>
    <name evidence="2" type="ORF">LVIROSA_LOCUS954</name>
</gene>
<name>A0AAU9LKJ6_9ASTR</name>
<keyword evidence="3" id="KW-1185">Reference proteome</keyword>